<dbReference type="EMBL" id="JACHGJ010000006">
    <property type="protein sequence ID" value="MBB6481338.1"/>
    <property type="molecule type" value="Genomic_DNA"/>
</dbReference>
<evidence type="ECO:0000313" key="3">
    <source>
        <dbReference type="EMBL" id="MBB6481338.1"/>
    </source>
</evidence>
<dbReference type="Gene3D" id="3.30.1330.60">
    <property type="entry name" value="OmpA-like domain"/>
    <property type="match status" value="1"/>
</dbReference>
<dbReference type="InterPro" id="IPR050330">
    <property type="entry name" value="Bact_OuterMem_StrucFunc"/>
</dbReference>
<proteinExistence type="predicted"/>
<dbReference type="CDD" id="cd07185">
    <property type="entry name" value="OmpA_C-like"/>
    <property type="match status" value="1"/>
</dbReference>
<accession>A0A841RFI6</accession>
<feature type="domain" description="OmpA-like" evidence="2">
    <location>
        <begin position="249"/>
        <end position="381"/>
    </location>
</feature>
<evidence type="ECO:0000259" key="2">
    <source>
        <dbReference type="PROSITE" id="PS51123"/>
    </source>
</evidence>
<dbReference type="Gene3D" id="2.60.40.4070">
    <property type="match status" value="2"/>
</dbReference>
<comment type="caution">
    <text evidence="3">The sequence shown here is derived from an EMBL/GenBank/DDBJ whole genome shotgun (WGS) entry which is preliminary data.</text>
</comment>
<reference evidence="3 4" key="1">
    <citation type="submission" date="2020-08" db="EMBL/GenBank/DDBJ databases">
        <title>Genomic Encyclopedia of Type Strains, Phase IV (KMG-IV): sequencing the most valuable type-strain genomes for metagenomic binning, comparative biology and taxonomic classification.</title>
        <authorList>
            <person name="Goeker M."/>
        </authorList>
    </citation>
    <scope>NUCLEOTIDE SEQUENCE [LARGE SCALE GENOMIC DNA]</scope>
    <source>
        <strain evidence="3 4">DSM 2461</strain>
    </source>
</reference>
<dbReference type="InterPro" id="IPR036737">
    <property type="entry name" value="OmpA-like_sf"/>
</dbReference>
<keyword evidence="3" id="KW-0966">Cell projection</keyword>
<evidence type="ECO:0000256" key="1">
    <source>
        <dbReference type="PROSITE-ProRule" id="PRU00473"/>
    </source>
</evidence>
<evidence type="ECO:0000313" key="4">
    <source>
        <dbReference type="Proteomes" id="UP000587760"/>
    </source>
</evidence>
<name>A0A841RFI6_9SPIO</name>
<dbReference type="PROSITE" id="PS51123">
    <property type="entry name" value="OMPA_2"/>
    <property type="match status" value="1"/>
</dbReference>
<dbReference type="Proteomes" id="UP000587760">
    <property type="component" value="Unassembled WGS sequence"/>
</dbReference>
<keyword evidence="1" id="KW-0472">Membrane</keyword>
<dbReference type="RefSeq" id="WP_184747591.1">
    <property type="nucleotide sequence ID" value="NZ_JACHGJ010000006.1"/>
</dbReference>
<organism evidence="3 4">
    <name type="scientific">Spirochaeta isovalerica</name>
    <dbReference type="NCBI Taxonomy" id="150"/>
    <lineage>
        <taxon>Bacteria</taxon>
        <taxon>Pseudomonadati</taxon>
        <taxon>Spirochaetota</taxon>
        <taxon>Spirochaetia</taxon>
        <taxon>Spirochaetales</taxon>
        <taxon>Spirochaetaceae</taxon>
        <taxon>Spirochaeta</taxon>
    </lineage>
</organism>
<dbReference type="PANTHER" id="PTHR30329:SF21">
    <property type="entry name" value="LIPOPROTEIN YIAD-RELATED"/>
    <property type="match status" value="1"/>
</dbReference>
<dbReference type="SUPFAM" id="SSF103088">
    <property type="entry name" value="OmpA-like"/>
    <property type="match status" value="1"/>
</dbReference>
<keyword evidence="3" id="KW-0969">Cilium</keyword>
<gene>
    <name evidence="3" type="ORF">HNR50_003018</name>
</gene>
<dbReference type="AlphaFoldDB" id="A0A841RFI6"/>
<dbReference type="Pfam" id="PF00691">
    <property type="entry name" value="OmpA"/>
    <property type="match status" value="1"/>
</dbReference>
<keyword evidence="4" id="KW-1185">Reference proteome</keyword>
<dbReference type="GO" id="GO:0016020">
    <property type="term" value="C:membrane"/>
    <property type="evidence" value="ECO:0007669"/>
    <property type="project" value="UniProtKB-UniRule"/>
</dbReference>
<dbReference type="PANTHER" id="PTHR30329">
    <property type="entry name" value="STATOR ELEMENT OF FLAGELLAR MOTOR COMPLEX"/>
    <property type="match status" value="1"/>
</dbReference>
<dbReference type="PROSITE" id="PS51257">
    <property type="entry name" value="PROKAR_LIPOPROTEIN"/>
    <property type="match status" value="1"/>
</dbReference>
<sequence length="381" mass="42238">MKKITLLTFAVLFVFGCKTTPETEPVDYSDEIVLIQVKGPGVAPTGNGLHDEIEFQILAGTNHTPEKWLLEIVDEQENAVRKVPGKGSAPQLWSWDGKTDNGKTAPDGLYRGRLSIWFSGMSEPFIQETAGFVVDTTGPEGSIAFAEGLFSPDEDGINDTIEITVSAKDDLSGVQSWTLDIYDSHDAMIKSFNSESNKSGAIVWDGTDNGRVVVGSAADYRAVLRALDNLGNSSLAEESFSTDILVWKEGDTFRIRVNSITFKPYRADFLDVGDEQRLSNLETLDLLAEKLKKFPDHRITVEGHAVSVFWNNPVKAEKENREVLLPLSEARARIVLEALQERGVNAVSMDYVGMGAIRPIVPFSDLQNRWKNRRVVFILKK</sequence>
<keyword evidence="3" id="KW-0282">Flagellum</keyword>
<protein>
    <submittedName>
        <fullName evidence="3">Flagellar hook assembly protein FlgD</fullName>
    </submittedName>
</protein>
<dbReference type="InterPro" id="IPR006665">
    <property type="entry name" value="OmpA-like"/>
</dbReference>